<evidence type="ECO:0000313" key="3">
    <source>
        <dbReference type="EMBL" id="KAH9310378.1"/>
    </source>
</evidence>
<name>A0AA38FWL8_TAXCH</name>
<dbReference type="Proteomes" id="UP000824469">
    <property type="component" value="Unassembled WGS sequence"/>
</dbReference>
<feature type="compositionally biased region" description="Polar residues" evidence="2">
    <location>
        <begin position="317"/>
        <end position="328"/>
    </location>
</feature>
<keyword evidence="1" id="KW-0175">Coiled coil</keyword>
<evidence type="ECO:0000256" key="1">
    <source>
        <dbReference type="SAM" id="Coils"/>
    </source>
</evidence>
<evidence type="ECO:0000313" key="4">
    <source>
        <dbReference type="Proteomes" id="UP000824469"/>
    </source>
</evidence>
<gene>
    <name evidence="3" type="ORF">KI387_025413</name>
</gene>
<keyword evidence="4" id="KW-1185">Reference proteome</keyword>
<organism evidence="3 4">
    <name type="scientific">Taxus chinensis</name>
    <name type="common">Chinese yew</name>
    <name type="synonym">Taxus wallichiana var. chinensis</name>
    <dbReference type="NCBI Taxonomy" id="29808"/>
    <lineage>
        <taxon>Eukaryota</taxon>
        <taxon>Viridiplantae</taxon>
        <taxon>Streptophyta</taxon>
        <taxon>Embryophyta</taxon>
        <taxon>Tracheophyta</taxon>
        <taxon>Spermatophyta</taxon>
        <taxon>Pinopsida</taxon>
        <taxon>Pinidae</taxon>
        <taxon>Conifers II</taxon>
        <taxon>Cupressales</taxon>
        <taxon>Taxaceae</taxon>
        <taxon>Taxus</taxon>
    </lineage>
</organism>
<protein>
    <submittedName>
        <fullName evidence="3">Uncharacterized protein</fullName>
    </submittedName>
</protein>
<dbReference type="EMBL" id="JAHRHJ020000006">
    <property type="protein sequence ID" value="KAH9310378.1"/>
    <property type="molecule type" value="Genomic_DNA"/>
</dbReference>
<dbReference type="PANTHER" id="PTHR31016">
    <property type="entry name" value="OS04G0228100 PROTEIN"/>
    <property type="match status" value="1"/>
</dbReference>
<feature type="region of interest" description="Disordered" evidence="2">
    <location>
        <begin position="260"/>
        <end position="282"/>
    </location>
</feature>
<feature type="region of interest" description="Disordered" evidence="2">
    <location>
        <begin position="300"/>
        <end position="333"/>
    </location>
</feature>
<dbReference type="AlphaFoldDB" id="A0AA38FWL8"/>
<reference evidence="3 4" key="1">
    <citation type="journal article" date="2021" name="Nat. Plants">
        <title>The Taxus genome provides insights into paclitaxel biosynthesis.</title>
        <authorList>
            <person name="Xiong X."/>
            <person name="Gou J."/>
            <person name="Liao Q."/>
            <person name="Li Y."/>
            <person name="Zhou Q."/>
            <person name="Bi G."/>
            <person name="Li C."/>
            <person name="Du R."/>
            <person name="Wang X."/>
            <person name="Sun T."/>
            <person name="Guo L."/>
            <person name="Liang H."/>
            <person name="Lu P."/>
            <person name="Wu Y."/>
            <person name="Zhang Z."/>
            <person name="Ro D.K."/>
            <person name="Shang Y."/>
            <person name="Huang S."/>
            <person name="Yan J."/>
        </authorList>
    </citation>
    <scope>NUCLEOTIDE SEQUENCE [LARGE SCALE GENOMIC DNA]</scope>
    <source>
        <strain evidence="3">Ta-2019</strain>
    </source>
</reference>
<comment type="caution">
    <text evidence="3">The sequence shown here is derived from an EMBL/GenBank/DDBJ whole genome shotgun (WGS) entry which is preliminary data.</text>
</comment>
<evidence type="ECO:0000256" key="2">
    <source>
        <dbReference type="SAM" id="MobiDB-lite"/>
    </source>
</evidence>
<dbReference type="PANTHER" id="PTHR31016:SF2">
    <property type="entry name" value="OS04G0228100 PROTEIN"/>
    <property type="match status" value="1"/>
</dbReference>
<feature type="coiled-coil region" evidence="1">
    <location>
        <begin position="449"/>
        <end position="520"/>
    </location>
</feature>
<accession>A0AA38FWL8</accession>
<proteinExistence type="predicted"/>
<sequence length="568" mass="62904">MGDADVGMIDVEDWDEMDDVGTGKEICDKDVKVYMGGFVDVVDIRVVMGVLGRGVVNGLDMIGVDKEASVVKVDANVVRVGLDVDEREAVEVKEVGRMIMGIVDAMIALEGVVGTISKIGVDDEGGEDMFSGGGLWNDCLEISGGEDWIGCWFVMAREVSGGFLLGDEIPISKPEVAGSNLHLDRLLGMAGRGYRKSNWHVEDYRKNNPDQYGESFSLEEEDSSLAAAVRDSSAHRDSSLSSMYGESTYRESYRNRHSFNAASPLQKTYTPNVSSSFKSPTESKQGFWSALAKKAKSALLEEGSPVQSPKSQEKSVSHLQQAQANIQASMPERRRQMDAPVLQKGIEAITSSLTFIGGALEEGLNIVENKASDIISDTRRSIKKKPGAGVESKESDIFYDPRQSMKKKADAIETVNLQRQSKKAPDVETNYETQLKASRDVASAMAAKVKLLLRELKTLKADLAFAKERCAQLEEESKVLRESLEKGDRPDEDDLIRLQLETLLAEKSRLAQENANYARENRFLREIVEYHQLTMQDVVYLDENIEEVTEVGLDPSRETQKEMFPLEK</sequence>